<dbReference type="SUPFAM" id="SSF49562">
    <property type="entry name" value="C2 domain (Calcium/lipid-binding domain, CaLB)"/>
    <property type="match status" value="2"/>
</dbReference>
<organism evidence="3">
    <name type="scientific">Noccaea caerulescens</name>
    <name type="common">Alpine penny-cress</name>
    <name type="synonym">Thlaspi caerulescens</name>
    <dbReference type="NCBI Taxonomy" id="107243"/>
    <lineage>
        <taxon>Eukaryota</taxon>
        <taxon>Viridiplantae</taxon>
        <taxon>Streptophyta</taxon>
        <taxon>Embryophyta</taxon>
        <taxon>Tracheophyta</taxon>
        <taxon>Spermatophyta</taxon>
        <taxon>Magnoliopsida</taxon>
        <taxon>eudicotyledons</taxon>
        <taxon>Gunneridae</taxon>
        <taxon>Pentapetalae</taxon>
        <taxon>rosids</taxon>
        <taxon>malvids</taxon>
        <taxon>Brassicales</taxon>
        <taxon>Brassicaceae</taxon>
        <taxon>Coluteocarpeae</taxon>
        <taxon>Noccaea</taxon>
    </lineage>
</organism>
<evidence type="ECO:0000259" key="2">
    <source>
        <dbReference type="PROSITE" id="PS50004"/>
    </source>
</evidence>
<dbReference type="PANTHER" id="PTHR32246:SF123">
    <property type="entry name" value="C2 DOMAIN-CONTAINING PROTEIN"/>
    <property type="match status" value="1"/>
</dbReference>
<dbReference type="InterPro" id="IPR035892">
    <property type="entry name" value="C2_domain_sf"/>
</dbReference>
<protein>
    <recommendedName>
        <fullName evidence="2">C2 domain-containing protein</fullName>
    </recommendedName>
</protein>
<dbReference type="Gene3D" id="2.60.40.150">
    <property type="entry name" value="C2 domain"/>
    <property type="match status" value="2"/>
</dbReference>
<name>A0A1J3E4A9_NOCCA</name>
<dbReference type="EMBL" id="GEVI01008404">
    <property type="protein sequence ID" value="JAU23916.1"/>
    <property type="molecule type" value="Transcribed_RNA"/>
</dbReference>
<dbReference type="Pfam" id="PF00168">
    <property type="entry name" value="C2"/>
    <property type="match status" value="2"/>
</dbReference>
<proteinExistence type="predicted"/>
<feature type="domain" description="C2" evidence="2">
    <location>
        <begin position="186"/>
        <end position="313"/>
    </location>
</feature>
<feature type="domain" description="C2" evidence="2">
    <location>
        <begin position="1"/>
        <end position="126"/>
    </location>
</feature>
<feature type="compositionally biased region" description="Low complexity" evidence="1">
    <location>
        <begin position="427"/>
        <end position="436"/>
    </location>
</feature>
<sequence length="451" mass="49711">MSSRQLQKAIENPTLELKIVSASEVSHTDVTDKMDVYAVVSINDDDTTQPKQAAKTPIDYDGGSNPTWNHTVKFSINEKEANEGLLNIKVELFSYWLEGKDDLYLGEVNVSVQELLASTPFANGNVNKMKPLTCPIKVTEGGSTKATMSLLYRFKPVPVEESCLPAPDNSPSIGQPVYSKPDQAISGQPVVFSPRFQSSTAKLIFQVVIKYAKDIEDVNAFSVMDVYASVAISKDRKVKDRINTPIAIFANTNPKWNQAMKFCLDEKLAQEGRLTLLVELMSHRPILGDKEIGFVRLPIKQLLSSNPPTSLTNGDANGMRLETHALTGPYGLKGVVTFTYRFLAEQVTVSTVPQPSTTSQPYIMYLPVSPHSYASSDPIQVTSSYMTVQPGGSNAGPSNGLVPIYMPPTYRSHGYQQYSPRHPLPQPQQHSQHKPLPQQPFPQAPQDTQEA</sequence>
<reference evidence="3" key="1">
    <citation type="submission" date="2016-07" db="EMBL/GenBank/DDBJ databases">
        <title>De novo transcriptome assembly of four accessions of the metal hyperaccumulator plant Noccaea caerulescens.</title>
        <authorList>
            <person name="Blande D."/>
            <person name="Halimaa P."/>
            <person name="Tervahauta A.I."/>
            <person name="Aarts M.G."/>
            <person name="Karenlampi S.O."/>
        </authorList>
    </citation>
    <scope>NUCLEOTIDE SEQUENCE</scope>
</reference>
<evidence type="ECO:0000313" key="3">
    <source>
        <dbReference type="EMBL" id="JAU23916.1"/>
    </source>
</evidence>
<gene>
    <name evidence="3" type="ORF">GA_TR14005_c0_g1_i1_g.43948</name>
</gene>
<dbReference type="PANTHER" id="PTHR32246">
    <property type="entry name" value="INGRESSION PROTEIN FIC1"/>
    <property type="match status" value="1"/>
</dbReference>
<dbReference type="CDD" id="cd04051">
    <property type="entry name" value="C2_SRC2_like"/>
    <property type="match status" value="2"/>
</dbReference>
<dbReference type="InterPro" id="IPR000008">
    <property type="entry name" value="C2_dom"/>
</dbReference>
<evidence type="ECO:0000256" key="1">
    <source>
        <dbReference type="SAM" id="MobiDB-lite"/>
    </source>
</evidence>
<dbReference type="AlphaFoldDB" id="A0A1J3E4A9"/>
<dbReference type="SMART" id="SM00239">
    <property type="entry name" value="C2"/>
    <property type="match status" value="2"/>
</dbReference>
<accession>A0A1J3E4A9</accession>
<dbReference type="GO" id="GO:0006952">
    <property type="term" value="P:defense response"/>
    <property type="evidence" value="ECO:0007669"/>
    <property type="project" value="InterPro"/>
</dbReference>
<dbReference type="PROSITE" id="PS50004">
    <property type="entry name" value="C2"/>
    <property type="match status" value="2"/>
</dbReference>
<feature type="region of interest" description="Disordered" evidence="1">
    <location>
        <begin position="412"/>
        <end position="451"/>
    </location>
</feature>
<dbReference type="InterPro" id="IPR044750">
    <property type="entry name" value="C2_SRC2/BAP"/>
</dbReference>